<protein>
    <submittedName>
        <fullName evidence="2">Uncharacterized protein</fullName>
    </submittedName>
</protein>
<evidence type="ECO:0000256" key="1">
    <source>
        <dbReference type="SAM" id="Phobius"/>
    </source>
</evidence>
<name>A0A1F7HKX5_9BACT</name>
<dbReference type="AlphaFoldDB" id="A0A1F7HKX5"/>
<evidence type="ECO:0000313" key="2">
    <source>
        <dbReference type="EMBL" id="OGK31859.1"/>
    </source>
</evidence>
<dbReference type="EMBL" id="MFZT01000006">
    <property type="protein sequence ID" value="OGK31859.1"/>
    <property type="molecule type" value="Genomic_DNA"/>
</dbReference>
<feature type="transmembrane region" description="Helical" evidence="1">
    <location>
        <begin position="46"/>
        <end position="63"/>
    </location>
</feature>
<feature type="transmembrane region" description="Helical" evidence="1">
    <location>
        <begin position="75"/>
        <end position="94"/>
    </location>
</feature>
<sequence>MLTKRSITHKVKDDLHAHVLEYLLLFTSAMIFLLFLSLFRGQPSKQFIATSVFVLYYIVWGITHHTRDQSLHLKIVFEYILIGALAMIVLRALLV</sequence>
<accession>A0A1F7HKX5</accession>
<keyword evidence="1" id="KW-0472">Membrane</keyword>
<comment type="caution">
    <text evidence="2">The sequence shown here is derived from an EMBL/GenBank/DDBJ whole genome shotgun (WGS) entry which is preliminary data.</text>
</comment>
<proteinExistence type="predicted"/>
<keyword evidence="1" id="KW-0812">Transmembrane</keyword>
<keyword evidence="1" id="KW-1133">Transmembrane helix</keyword>
<feature type="transmembrane region" description="Helical" evidence="1">
    <location>
        <begin position="20"/>
        <end position="40"/>
    </location>
</feature>
<organism evidence="2 3">
    <name type="scientific">Candidatus Roizmanbacteria bacterium RIFCSPHIGHO2_02_FULL_43_11</name>
    <dbReference type="NCBI Taxonomy" id="1802043"/>
    <lineage>
        <taxon>Bacteria</taxon>
        <taxon>Candidatus Roizmaniibacteriota</taxon>
    </lineage>
</organism>
<gene>
    <name evidence="2" type="ORF">A3D08_02580</name>
</gene>
<evidence type="ECO:0000313" key="3">
    <source>
        <dbReference type="Proteomes" id="UP000178098"/>
    </source>
</evidence>
<dbReference type="Proteomes" id="UP000178098">
    <property type="component" value="Unassembled WGS sequence"/>
</dbReference>
<reference evidence="2 3" key="1">
    <citation type="journal article" date="2016" name="Nat. Commun.">
        <title>Thousands of microbial genomes shed light on interconnected biogeochemical processes in an aquifer system.</title>
        <authorList>
            <person name="Anantharaman K."/>
            <person name="Brown C.T."/>
            <person name="Hug L.A."/>
            <person name="Sharon I."/>
            <person name="Castelle C.J."/>
            <person name="Probst A.J."/>
            <person name="Thomas B.C."/>
            <person name="Singh A."/>
            <person name="Wilkins M.J."/>
            <person name="Karaoz U."/>
            <person name="Brodie E.L."/>
            <person name="Williams K.H."/>
            <person name="Hubbard S.S."/>
            <person name="Banfield J.F."/>
        </authorList>
    </citation>
    <scope>NUCLEOTIDE SEQUENCE [LARGE SCALE GENOMIC DNA]</scope>
</reference>